<sequence>MSDQRAVNQETVDTLSVMFPHIFQDEFSTNIRDYSFDEVVELMQIYYQKMMIQVIKTIIQMIKMTTVIAILIIILILNQFLQM</sequence>
<organism evidence="2 3">
    <name type="scientific">Tritrichomonas musculus</name>
    <dbReference type="NCBI Taxonomy" id="1915356"/>
    <lineage>
        <taxon>Eukaryota</taxon>
        <taxon>Metamonada</taxon>
        <taxon>Parabasalia</taxon>
        <taxon>Tritrichomonadida</taxon>
        <taxon>Tritrichomonadidae</taxon>
        <taxon>Tritrichomonas</taxon>
    </lineage>
</organism>
<dbReference type="Proteomes" id="UP001470230">
    <property type="component" value="Unassembled WGS sequence"/>
</dbReference>
<evidence type="ECO:0008006" key="4">
    <source>
        <dbReference type="Google" id="ProtNLM"/>
    </source>
</evidence>
<protein>
    <recommendedName>
        <fullName evidence="4">CUE domain-containing protein</fullName>
    </recommendedName>
</protein>
<evidence type="ECO:0000256" key="1">
    <source>
        <dbReference type="SAM" id="Phobius"/>
    </source>
</evidence>
<keyword evidence="1" id="KW-0472">Membrane</keyword>
<keyword evidence="1" id="KW-1133">Transmembrane helix</keyword>
<name>A0ABR2L6T2_9EUKA</name>
<accession>A0ABR2L6T2</accession>
<evidence type="ECO:0000313" key="3">
    <source>
        <dbReference type="Proteomes" id="UP001470230"/>
    </source>
</evidence>
<keyword evidence="3" id="KW-1185">Reference proteome</keyword>
<evidence type="ECO:0000313" key="2">
    <source>
        <dbReference type="EMBL" id="KAK8899066.1"/>
    </source>
</evidence>
<gene>
    <name evidence="2" type="ORF">M9Y10_001365</name>
</gene>
<reference evidence="2 3" key="1">
    <citation type="submission" date="2024-04" db="EMBL/GenBank/DDBJ databases">
        <title>Tritrichomonas musculus Genome.</title>
        <authorList>
            <person name="Alves-Ferreira E."/>
            <person name="Grigg M."/>
            <person name="Lorenzi H."/>
            <person name="Galac M."/>
        </authorList>
    </citation>
    <scope>NUCLEOTIDE SEQUENCE [LARGE SCALE GENOMIC DNA]</scope>
    <source>
        <strain evidence="2 3">EAF2021</strain>
    </source>
</reference>
<feature type="transmembrane region" description="Helical" evidence="1">
    <location>
        <begin position="58"/>
        <end position="81"/>
    </location>
</feature>
<dbReference type="EMBL" id="JAPFFF010000001">
    <property type="protein sequence ID" value="KAK8899066.1"/>
    <property type="molecule type" value="Genomic_DNA"/>
</dbReference>
<comment type="caution">
    <text evidence="2">The sequence shown here is derived from an EMBL/GenBank/DDBJ whole genome shotgun (WGS) entry which is preliminary data.</text>
</comment>
<keyword evidence="1" id="KW-0812">Transmembrane</keyword>
<proteinExistence type="predicted"/>